<keyword evidence="1" id="KW-0648">Protein biosynthesis</keyword>
<keyword evidence="1" id="KW-0396">Initiation factor</keyword>
<sequence>MFQIPLYYRIIFCLIRIYVSERIRLDVLFFDI</sequence>
<geneLocation type="chloroplast" evidence="1"/>
<evidence type="ECO:0000313" key="1">
    <source>
        <dbReference type="EMBL" id="QWW33783.1"/>
    </source>
</evidence>
<reference evidence="1" key="1">
    <citation type="submission" date="2019-12" db="EMBL/GenBank/DDBJ databases">
        <title>Complete chloroplast genome of Sophora davidii.</title>
        <authorList>
            <person name="Zha X."/>
        </authorList>
    </citation>
    <scope>NUCLEOTIDE SEQUENCE</scope>
</reference>
<accession>A0A8F2WC59</accession>
<proteinExistence type="predicted"/>
<gene>
    <name evidence="1" type="primary">infA</name>
</gene>
<name>A0A8F2WC59_9FABA</name>
<protein>
    <submittedName>
        <fullName evidence="1">Translation initiation factor 1</fullName>
    </submittedName>
</protein>
<dbReference type="EMBL" id="MN841456">
    <property type="protein sequence ID" value="QWW33783.1"/>
    <property type="molecule type" value="Genomic_DNA"/>
</dbReference>
<dbReference type="AlphaFoldDB" id="A0A8F2WC59"/>
<keyword evidence="1" id="KW-0150">Chloroplast</keyword>
<dbReference type="GO" id="GO:0003743">
    <property type="term" value="F:translation initiation factor activity"/>
    <property type="evidence" value="ECO:0007669"/>
    <property type="project" value="UniProtKB-KW"/>
</dbReference>
<organism evidence="1">
    <name type="scientific">Sophora davidii</name>
    <dbReference type="NCBI Taxonomy" id="49839"/>
    <lineage>
        <taxon>Eukaryota</taxon>
        <taxon>Viridiplantae</taxon>
        <taxon>Streptophyta</taxon>
        <taxon>Embryophyta</taxon>
        <taxon>Tracheophyta</taxon>
        <taxon>Spermatophyta</taxon>
        <taxon>Magnoliopsida</taxon>
        <taxon>eudicotyledons</taxon>
        <taxon>Gunneridae</taxon>
        <taxon>Pentapetalae</taxon>
        <taxon>rosids</taxon>
        <taxon>fabids</taxon>
        <taxon>Fabales</taxon>
        <taxon>Fabaceae</taxon>
        <taxon>Papilionoideae</taxon>
        <taxon>50 kb inversion clade</taxon>
        <taxon>genistoids sensu lato</taxon>
        <taxon>core genistoids</taxon>
        <taxon>Sophoreae</taxon>
        <taxon>Sophora</taxon>
    </lineage>
</organism>
<keyword evidence="1" id="KW-0934">Plastid</keyword>